<evidence type="ECO:0000313" key="3">
    <source>
        <dbReference type="Proteomes" id="UP000234384"/>
    </source>
</evidence>
<name>A0A2I1K5C3_9LACT</name>
<dbReference type="GO" id="GO:0016747">
    <property type="term" value="F:acyltransferase activity, transferring groups other than amino-acyl groups"/>
    <property type="evidence" value="ECO:0007669"/>
    <property type="project" value="InterPro"/>
</dbReference>
<dbReference type="Pfam" id="PF00583">
    <property type="entry name" value="Acetyltransf_1"/>
    <property type="match status" value="1"/>
</dbReference>
<keyword evidence="2" id="KW-0808">Transferase</keyword>
<dbReference type="AlphaFoldDB" id="A0A2I1K5C3"/>
<gene>
    <name evidence="2" type="ORF">CYJ57_00795</name>
</gene>
<dbReference type="InterPro" id="IPR000182">
    <property type="entry name" value="GNAT_dom"/>
</dbReference>
<dbReference type="EMBL" id="PKHE01000001">
    <property type="protein sequence ID" value="PKY90745.1"/>
    <property type="molecule type" value="Genomic_DNA"/>
</dbReference>
<accession>A0A2I1K5C3</accession>
<evidence type="ECO:0000259" key="1">
    <source>
        <dbReference type="PROSITE" id="PS51186"/>
    </source>
</evidence>
<dbReference type="OrthoDB" id="948250at2"/>
<dbReference type="Gene3D" id="3.40.630.30">
    <property type="match status" value="1"/>
</dbReference>
<dbReference type="Proteomes" id="UP000234384">
    <property type="component" value="Unassembled WGS sequence"/>
</dbReference>
<dbReference type="PANTHER" id="PTHR43792">
    <property type="entry name" value="GNAT FAMILY, PUTATIVE (AFU_ORTHOLOGUE AFUA_3G00765)-RELATED-RELATED"/>
    <property type="match status" value="1"/>
</dbReference>
<dbReference type="CDD" id="cd04301">
    <property type="entry name" value="NAT_SF"/>
    <property type="match status" value="1"/>
</dbReference>
<dbReference type="InterPro" id="IPR016181">
    <property type="entry name" value="Acyl_CoA_acyltransferase"/>
</dbReference>
<dbReference type="RefSeq" id="WP_006700899.1">
    <property type="nucleotide sequence ID" value="NZ_PKHE01000001.1"/>
</dbReference>
<proteinExistence type="predicted"/>
<dbReference type="PROSITE" id="PS51186">
    <property type="entry name" value="GNAT"/>
    <property type="match status" value="1"/>
</dbReference>
<reference evidence="2 3" key="1">
    <citation type="submission" date="2017-12" db="EMBL/GenBank/DDBJ databases">
        <title>Phylogenetic diversity of female urinary microbiome.</title>
        <authorList>
            <person name="Thomas-White K."/>
            <person name="Wolfe A.J."/>
        </authorList>
    </citation>
    <scope>NUCLEOTIDE SEQUENCE [LARGE SCALE GENOMIC DNA]</scope>
    <source>
        <strain evidence="2 3">UMB0898</strain>
    </source>
</reference>
<feature type="domain" description="N-acetyltransferase" evidence="1">
    <location>
        <begin position="22"/>
        <end position="187"/>
    </location>
</feature>
<comment type="caution">
    <text evidence="2">The sequence shown here is derived from an EMBL/GenBank/DDBJ whole genome shotgun (WGS) entry which is preliminary data.</text>
</comment>
<organism evidence="2 3">
    <name type="scientific">Falseniella ignava</name>
    <dbReference type="NCBI Taxonomy" id="137730"/>
    <lineage>
        <taxon>Bacteria</taxon>
        <taxon>Bacillati</taxon>
        <taxon>Bacillota</taxon>
        <taxon>Bacilli</taxon>
        <taxon>Lactobacillales</taxon>
        <taxon>Aerococcaceae</taxon>
        <taxon>Falseniella</taxon>
    </lineage>
</organism>
<dbReference type="SUPFAM" id="SSF55729">
    <property type="entry name" value="Acyl-CoA N-acyltransferases (Nat)"/>
    <property type="match status" value="1"/>
</dbReference>
<sequence length="195" mass="21853">MVESTHSNISSDSGNTTERVELLFREAKVEDASHYQQLMCQLRQETSYLIFDTKNDLNDCSALRELLAQYEQASSSIILVVELAGELIATANLSVRNLLEDPQLGEVGIAVIKEYWGCGIGSALIDSLIDFAEQTSLNILTLEVLASNHRAINLYRKFGFCEIGRSSQWINQDGKYYDTIVMEKPLGHTLHDYNA</sequence>
<dbReference type="InterPro" id="IPR051531">
    <property type="entry name" value="N-acetyltransferase"/>
</dbReference>
<protein>
    <submittedName>
        <fullName evidence="2">GNAT family N-acetyltransferase</fullName>
    </submittedName>
</protein>
<evidence type="ECO:0000313" key="2">
    <source>
        <dbReference type="EMBL" id="PKY90745.1"/>
    </source>
</evidence>